<dbReference type="InterPro" id="IPR029039">
    <property type="entry name" value="Flavoprotein-like_sf"/>
</dbReference>
<dbReference type="Pfam" id="PF03358">
    <property type="entry name" value="FMN_red"/>
    <property type="match status" value="1"/>
</dbReference>
<evidence type="ECO:0000313" key="5">
    <source>
        <dbReference type="Proteomes" id="UP001060164"/>
    </source>
</evidence>
<dbReference type="PANTHER" id="PTHR43278">
    <property type="entry name" value="NAD(P)H-DEPENDENT FMN-CONTAINING OXIDOREDUCTASE YWQN-RELATED"/>
    <property type="match status" value="1"/>
</dbReference>
<keyword evidence="1" id="KW-0285">Flavoprotein</keyword>
<organism evidence="4 5">
    <name type="scientific">Ruminococcus gauvreauii</name>
    <dbReference type="NCBI Taxonomy" id="438033"/>
    <lineage>
        <taxon>Bacteria</taxon>
        <taxon>Bacillati</taxon>
        <taxon>Bacillota</taxon>
        <taxon>Clostridia</taxon>
        <taxon>Eubacteriales</taxon>
        <taxon>Oscillospiraceae</taxon>
        <taxon>Ruminococcus</taxon>
    </lineage>
</organism>
<keyword evidence="2" id="KW-0288">FMN</keyword>
<dbReference type="RefSeq" id="WP_028530250.1">
    <property type="nucleotide sequence ID" value="NZ_CABLBR010000051.1"/>
</dbReference>
<feature type="domain" description="NADPH-dependent FMN reductase-like" evidence="3">
    <location>
        <begin position="4"/>
        <end position="126"/>
    </location>
</feature>
<dbReference type="InterPro" id="IPR051796">
    <property type="entry name" value="ISF_SsuE-like"/>
</dbReference>
<evidence type="ECO:0000256" key="1">
    <source>
        <dbReference type="ARBA" id="ARBA00022630"/>
    </source>
</evidence>
<evidence type="ECO:0000259" key="3">
    <source>
        <dbReference type="Pfam" id="PF03358"/>
    </source>
</evidence>
<proteinExistence type="predicted"/>
<evidence type="ECO:0000313" key="4">
    <source>
        <dbReference type="EMBL" id="UWP58108.1"/>
    </source>
</evidence>
<reference evidence="4" key="1">
    <citation type="journal article" date="2022" name="Cell">
        <title>Design, construction, and in vivo augmentation of a complex gut microbiome.</title>
        <authorList>
            <person name="Cheng A.G."/>
            <person name="Ho P.Y."/>
            <person name="Aranda-Diaz A."/>
            <person name="Jain S."/>
            <person name="Yu F.B."/>
            <person name="Meng X."/>
            <person name="Wang M."/>
            <person name="Iakiviak M."/>
            <person name="Nagashima K."/>
            <person name="Zhao A."/>
            <person name="Murugkar P."/>
            <person name="Patil A."/>
            <person name="Atabakhsh K."/>
            <person name="Weakley A."/>
            <person name="Yan J."/>
            <person name="Brumbaugh A.R."/>
            <person name="Higginbottom S."/>
            <person name="Dimas A."/>
            <person name="Shiver A.L."/>
            <person name="Deutschbauer A."/>
            <person name="Neff N."/>
            <person name="Sonnenburg J.L."/>
            <person name="Huang K.C."/>
            <person name="Fischbach M.A."/>
        </authorList>
    </citation>
    <scope>NUCLEOTIDE SEQUENCE</scope>
    <source>
        <strain evidence="4">DSM 19829</strain>
    </source>
</reference>
<protein>
    <submittedName>
        <fullName evidence="4">Flavodoxin family protein</fullName>
    </submittedName>
</protein>
<dbReference type="InterPro" id="IPR005025">
    <property type="entry name" value="FMN_Rdtase-like_dom"/>
</dbReference>
<name>A0ABY5VD63_9FIRM</name>
<accession>A0ABY5VD63</accession>
<keyword evidence="5" id="KW-1185">Reference proteome</keyword>
<evidence type="ECO:0000256" key="2">
    <source>
        <dbReference type="ARBA" id="ARBA00022643"/>
    </source>
</evidence>
<dbReference type="EMBL" id="CP102290">
    <property type="protein sequence ID" value="UWP58108.1"/>
    <property type="molecule type" value="Genomic_DNA"/>
</dbReference>
<dbReference type="PANTHER" id="PTHR43278:SF4">
    <property type="entry name" value="NAD(P)H-DEPENDENT FMN-CONTAINING OXIDOREDUCTASE YWQN-RELATED"/>
    <property type="match status" value="1"/>
</dbReference>
<dbReference type="Proteomes" id="UP001060164">
    <property type="component" value="Chromosome"/>
</dbReference>
<dbReference type="Gene3D" id="3.40.50.360">
    <property type="match status" value="1"/>
</dbReference>
<dbReference type="SUPFAM" id="SSF52218">
    <property type="entry name" value="Flavoproteins"/>
    <property type="match status" value="1"/>
</dbReference>
<sequence length="185" mass="20169">MSENILVLTGSPRRGGNSDTLADAFIRGAEKNKNKITKINLAEKKISGCRACNGCWVSRGNCVVDDDMKELEPLLESADVLVVATPIYWSMVPAQVKAPLDRLYEYDPVHGGKHLHIKEAILLTCGETDDAEDFMMIKTFFNMIADFNGMKVRDIIAVPGVNMKGDINGNDALVQAEKLGLSIGA</sequence>
<gene>
    <name evidence="4" type="ORF">NQ502_11985</name>
</gene>